<reference evidence="2" key="1">
    <citation type="journal article" date="2014" name="Int. J. Syst. Evol. Microbiol.">
        <title>Complete genome sequence of Corynebacterium casei LMG S-19264T (=DSM 44701T), isolated from a smear-ripened cheese.</title>
        <authorList>
            <consortium name="US DOE Joint Genome Institute (JGI-PGF)"/>
            <person name="Walter F."/>
            <person name="Albersmeier A."/>
            <person name="Kalinowski J."/>
            <person name="Ruckert C."/>
        </authorList>
    </citation>
    <scope>NUCLEOTIDE SEQUENCE</scope>
    <source>
        <strain evidence="2">JCM 4784</strain>
    </source>
</reference>
<reference evidence="2" key="2">
    <citation type="submission" date="2020-09" db="EMBL/GenBank/DDBJ databases">
        <authorList>
            <person name="Sun Q."/>
            <person name="Ohkuma M."/>
        </authorList>
    </citation>
    <scope>NUCLEOTIDE SEQUENCE</scope>
    <source>
        <strain evidence="2">JCM 4784</strain>
    </source>
</reference>
<organism evidence="2 3">
    <name type="scientific">Streptomyces longispororuber</name>
    <dbReference type="NCBI Taxonomy" id="68230"/>
    <lineage>
        <taxon>Bacteria</taxon>
        <taxon>Bacillati</taxon>
        <taxon>Actinomycetota</taxon>
        <taxon>Actinomycetes</taxon>
        <taxon>Kitasatosporales</taxon>
        <taxon>Streptomycetaceae</taxon>
        <taxon>Streptomyces</taxon>
    </lineage>
</organism>
<name>A0A918ZZM3_9ACTN</name>
<feature type="compositionally biased region" description="Pro residues" evidence="1">
    <location>
        <begin position="15"/>
        <end position="26"/>
    </location>
</feature>
<dbReference type="AlphaFoldDB" id="A0A918ZZM3"/>
<evidence type="ECO:0000313" key="3">
    <source>
        <dbReference type="Proteomes" id="UP000608024"/>
    </source>
</evidence>
<feature type="region of interest" description="Disordered" evidence="1">
    <location>
        <begin position="1"/>
        <end position="26"/>
    </location>
</feature>
<accession>A0A918ZZM3</accession>
<evidence type="ECO:0000256" key="1">
    <source>
        <dbReference type="SAM" id="MobiDB-lite"/>
    </source>
</evidence>
<gene>
    <name evidence="2" type="ORF">GCM10018785_53600</name>
</gene>
<sequence length="173" mass="18488">MRAVVRQAVRDVRTAPPPPPADPPADPTVAALRRVADDLAASTHAIGELVLEIAPAYLSDTEAADILALLCDETVGNGLAARRYAMSGDRRALHGHSLTTYGLTDGRAQHLHAEDERGSIMDLSHDAGRRTGKWITGADGWKSAPKACERDSGTGLGCAGALLRRRKRLRRLP</sequence>
<proteinExistence type="predicted"/>
<keyword evidence="3" id="KW-1185">Reference proteome</keyword>
<protein>
    <submittedName>
        <fullName evidence="2">Uncharacterized protein</fullName>
    </submittedName>
</protein>
<comment type="caution">
    <text evidence="2">The sequence shown here is derived from an EMBL/GenBank/DDBJ whole genome shotgun (WGS) entry which is preliminary data.</text>
</comment>
<evidence type="ECO:0000313" key="2">
    <source>
        <dbReference type="EMBL" id="GHE78746.1"/>
    </source>
</evidence>
<dbReference type="Proteomes" id="UP000608024">
    <property type="component" value="Unassembled WGS sequence"/>
</dbReference>
<dbReference type="EMBL" id="BNBT01000104">
    <property type="protein sequence ID" value="GHE78746.1"/>
    <property type="molecule type" value="Genomic_DNA"/>
</dbReference>